<organism evidence="3 4">
    <name type="scientific">Aphanomyces stellatus</name>
    <dbReference type="NCBI Taxonomy" id="120398"/>
    <lineage>
        <taxon>Eukaryota</taxon>
        <taxon>Sar</taxon>
        <taxon>Stramenopiles</taxon>
        <taxon>Oomycota</taxon>
        <taxon>Saprolegniomycetes</taxon>
        <taxon>Saprolegniales</taxon>
        <taxon>Verrucalvaceae</taxon>
        <taxon>Aphanomyces</taxon>
    </lineage>
</organism>
<sequence length="388" mass="42457">MTSGAMLTMPMLLINMGGEMLYVLDQRLKAQNIAGDKSVKVLVDVVKTMYNTKFISELFKPHHMYTNLSTRQIFDRLAHSSIMRLNQSSMDKLYGLMRMGFKYNILACSSADQLVQVTMNHLRSIKEIVPSDEAIVLLEEAILLTANVYGTMSHGNFLLLKQSLCRFFQDVRIKVSLFLQSEIQNGDGSFVIRADGPTATGGDVPGTIRYYDKDGGVDDQDTIDVASARGAAPFDDKPILQRDPNLCPFGENLYAPNAKPGLKSAKTGEEMAADAKKAGSKGVVDDEGKTAKQWKATAADGLNLLADLLGAKDGTAADVKPWKINLFADDPNEDDDGKDEEVETIMIDALSDHKTAQTLVADFDKASKDEHDGKKGDDDDLLSLMDST</sequence>
<proteinExistence type="predicted"/>
<dbReference type="OrthoDB" id="2157380at2759"/>
<protein>
    <submittedName>
        <fullName evidence="3">Aste57867_21585 protein</fullName>
    </submittedName>
</protein>
<name>A0A485LHY0_9STRA</name>
<dbReference type="InterPro" id="IPR019332">
    <property type="entry name" value="OSCP1"/>
</dbReference>
<dbReference type="Proteomes" id="UP000332933">
    <property type="component" value="Unassembled WGS sequence"/>
</dbReference>
<evidence type="ECO:0000313" key="4">
    <source>
        <dbReference type="Proteomes" id="UP000332933"/>
    </source>
</evidence>
<dbReference type="EMBL" id="CAADRA010007008">
    <property type="protein sequence ID" value="VFT98255.1"/>
    <property type="molecule type" value="Genomic_DNA"/>
</dbReference>
<evidence type="ECO:0000313" key="3">
    <source>
        <dbReference type="EMBL" id="VFT98255.1"/>
    </source>
</evidence>
<dbReference type="GO" id="GO:0005737">
    <property type="term" value="C:cytoplasm"/>
    <property type="evidence" value="ECO:0007669"/>
    <property type="project" value="TreeGrafter"/>
</dbReference>
<dbReference type="GO" id="GO:0005886">
    <property type="term" value="C:plasma membrane"/>
    <property type="evidence" value="ECO:0007669"/>
    <property type="project" value="TreeGrafter"/>
</dbReference>
<feature type="compositionally biased region" description="Basic and acidic residues" evidence="1">
    <location>
        <begin position="365"/>
        <end position="377"/>
    </location>
</feature>
<dbReference type="AlphaFoldDB" id="A0A485LHY0"/>
<dbReference type="PANTHER" id="PTHR21439:SF0">
    <property type="entry name" value="PROTEIN OSCP1"/>
    <property type="match status" value="1"/>
</dbReference>
<accession>A0A485LHY0</accession>
<reference evidence="3 4" key="1">
    <citation type="submission" date="2019-03" db="EMBL/GenBank/DDBJ databases">
        <authorList>
            <person name="Gaulin E."/>
            <person name="Dumas B."/>
        </authorList>
    </citation>
    <scope>NUCLEOTIDE SEQUENCE [LARGE SCALE GENOMIC DNA]</scope>
    <source>
        <strain evidence="3">CBS 568.67</strain>
    </source>
</reference>
<reference evidence="2" key="2">
    <citation type="submission" date="2019-06" db="EMBL/GenBank/DDBJ databases">
        <title>Genomics analysis of Aphanomyces spp. identifies a new class of oomycete effector associated with host adaptation.</title>
        <authorList>
            <person name="Gaulin E."/>
        </authorList>
    </citation>
    <scope>NUCLEOTIDE SEQUENCE</scope>
    <source>
        <strain evidence="2">CBS 578.67</strain>
    </source>
</reference>
<gene>
    <name evidence="3" type="primary">Aste57867_21585</name>
    <name evidence="2" type="ORF">As57867_021516</name>
    <name evidence="3" type="ORF">ASTE57867_21585</name>
</gene>
<keyword evidence="4" id="KW-1185">Reference proteome</keyword>
<dbReference type="EMBL" id="VJMH01006982">
    <property type="protein sequence ID" value="KAF0686613.1"/>
    <property type="molecule type" value="Genomic_DNA"/>
</dbReference>
<dbReference type="PANTHER" id="PTHR21439">
    <property type="entry name" value="OXIDORED-NITRO DOMAIN-CONTAINING PROTEIN"/>
    <property type="match status" value="1"/>
</dbReference>
<evidence type="ECO:0000256" key="1">
    <source>
        <dbReference type="SAM" id="MobiDB-lite"/>
    </source>
</evidence>
<feature type="region of interest" description="Disordered" evidence="1">
    <location>
        <begin position="365"/>
        <end position="388"/>
    </location>
</feature>
<dbReference type="Pfam" id="PF10188">
    <property type="entry name" value="Oscp1"/>
    <property type="match status" value="1"/>
</dbReference>
<evidence type="ECO:0000313" key="2">
    <source>
        <dbReference type="EMBL" id="KAF0686613.1"/>
    </source>
</evidence>